<evidence type="ECO:0000256" key="1">
    <source>
        <dbReference type="SAM" id="MobiDB-lite"/>
    </source>
</evidence>
<accession>A0A5C7WKN1</accession>
<protein>
    <submittedName>
        <fullName evidence="2">Uncharacterized protein</fullName>
    </submittedName>
</protein>
<gene>
    <name evidence="2" type="ORF">E6Q51_02350</name>
</gene>
<dbReference type="STRING" id="1122236.GCA_000378225_02473"/>
<feature type="compositionally biased region" description="Polar residues" evidence="1">
    <location>
        <begin position="52"/>
        <end position="68"/>
    </location>
</feature>
<organism evidence="2 3">
    <name type="scientific">Methylophilus methylotrophus</name>
    <name type="common">Bacterium W3A1</name>
    <dbReference type="NCBI Taxonomy" id="17"/>
    <lineage>
        <taxon>Bacteria</taxon>
        <taxon>Pseudomonadati</taxon>
        <taxon>Pseudomonadota</taxon>
        <taxon>Betaproteobacteria</taxon>
        <taxon>Nitrosomonadales</taxon>
        <taxon>Methylophilaceae</taxon>
        <taxon>Methylophilus</taxon>
    </lineage>
</organism>
<feature type="compositionally biased region" description="Basic and acidic residues" evidence="1">
    <location>
        <begin position="16"/>
        <end position="26"/>
    </location>
</feature>
<dbReference type="AlphaFoldDB" id="A0A5C7WKN1"/>
<feature type="region of interest" description="Disordered" evidence="1">
    <location>
        <begin position="1"/>
        <end position="68"/>
    </location>
</feature>
<name>A0A5C7WKN1_METME</name>
<reference evidence="2 3" key="1">
    <citation type="submission" date="2018-09" db="EMBL/GenBank/DDBJ databases">
        <title>Metagenome Assembled Genomes from an Advanced Water Purification Facility.</title>
        <authorList>
            <person name="Stamps B.W."/>
            <person name="Spear J.R."/>
        </authorList>
    </citation>
    <scope>NUCLEOTIDE SEQUENCE [LARGE SCALE GENOMIC DNA]</scope>
    <source>
        <strain evidence="2">Bin_42_2</strain>
    </source>
</reference>
<comment type="caution">
    <text evidence="2">The sequence shown here is derived from an EMBL/GenBank/DDBJ whole genome shotgun (WGS) entry which is preliminary data.</text>
</comment>
<dbReference type="Proteomes" id="UP000321374">
    <property type="component" value="Unassembled WGS sequence"/>
</dbReference>
<evidence type="ECO:0000313" key="3">
    <source>
        <dbReference type="Proteomes" id="UP000321374"/>
    </source>
</evidence>
<proteinExistence type="predicted"/>
<evidence type="ECO:0000313" key="2">
    <source>
        <dbReference type="EMBL" id="TXI37900.1"/>
    </source>
</evidence>
<sequence>MPQNQTLLNQQGKPQTIHELDPDRLDPANPDSVDPANTDPADEADNAEKTPAESSRQVVTSPDSIHRK</sequence>
<dbReference type="EMBL" id="SSGG01000039">
    <property type="protein sequence ID" value="TXI37900.1"/>
    <property type="molecule type" value="Genomic_DNA"/>
</dbReference>
<feature type="compositionally biased region" description="Polar residues" evidence="1">
    <location>
        <begin position="1"/>
        <end position="14"/>
    </location>
</feature>